<dbReference type="AlphaFoldDB" id="A0A1X6NDP9"/>
<organism evidence="2 3">
    <name type="scientific">Postia placenta MAD-698-R-SB12</name>
    <dbReference type="NCBI Taxonomy" id="670580"/>
    <lineage>
        <taxon>Eukaryota</taxon>
        <taxon>Fungi</taxon>
        <taxon>Dikarya</taxon>
        <taxon>Basidiomycota</taxon>
        <taxon>Agaricomycotina</taxon>
        <taxon>Agaricomycetes</taxon>
        <taxon>Polyporales</taxon>
        <taxon>Adustoporiaceae</taxon>
        <taxon>Rhodonia</taxon>
    </lineage>
</organism>
<gene>
    <name evidence="2" type="ORF">POSPLADRAFT_1044066</name>
</gene>
<feature type="region of interest" description="Disordered" evidence="1">
    <location>
        <begin position="308"/>
        <end position="330"/>
    </location>
</feature>
<reference evidence="2 3" key="1">
    <citation type="submission" date="2017-04" db="EMBL/GenBank/DDBJ databases">
        <title>Genome Sequence of the Model Brown-Rot Fungus Postia placenta SB12.</title>
        <authorList>
            <consortium name="DOE Joint Genome Institute"/>
            <person name="Gaskell J."/>
            <person name="Kersten P."/>
            <person name="Larrondo L.F."/>
            <person name="Canessa P."/>
            <person name="Martinez D."/>
            <person name="Hibbett D."/>
            <person name="Schmoll M."/>
            <person name="Kubicek C.P."/>
            <person name="Martinez A.T."/>
            <person name="Yadav J."/>
            <person name="Master E."/>
            <person name="Magnuson J.K."/>
            <person name="James T."/>
            <person name="Yaver D."/>
            <person name="Berka R."/>
            <person name="Labutti K."/>
            <person name="Lipzen A."/>
            <person name="Aerts A."/>
            <person name="Barry K."/>
            <person name="Henrissat B."/>
            <person name="Blanchette R."/>
            <person name="Grigoriev I."/>
            <person name="Cullen D."/>
        </authorList>
    </citation>
    <scope>NUCLEOTIDE SEQUENCE [LARGE SCALE GENOMIC DNA]</scope>
    <source>
        <strain evidence="2 3">MAD-698-R-SB12</strain>
    </source>
</reference>
<feature type="compositionally biased region" description="Basic residues" evidence="1">
    <location>
        <begin position="317"/>
        <end position="330"/>
    </location>
</feature>
<proteinExistence type="predicted"/>
<evidence type="ECO:0000313" key="3">
    <source>
        <dbReference type="Proteomes" id="UP000194127"/>
    </source>
</evidence>
<name>A0A1X6NDP9_9APHY</name>
<dbReference type="OrthoDB" id="10297864at2759"/>
<feature type="compositionally biased region" description="Polar residues" evidence="1">
    <location>
        <begin position="236"/>
        <end position="249"/>
    </location>
</feature>
<feature type="region of interest" description="Disordered" evidence="1">
    <location>
        <begin position="236"/>
        <end position="262"/>
    </location>
</feature>
<evidence type="ECO:0000313" key="2">
    <source>
        <dbReference type="EMBL" id="OSX66704.1"/>
    </source>
</evidence>
<dbReference type="RefSeq" id="XP_024343498.1">
    <property type="nucleotide sequence ID" value="XM_024478453.1"/>
</dbReference>
<accession>A0A1X6NDP9</accession>
<dbReference type="GeneID" id="36323403"/>
<keyword evidence="3" id="KW-1185">Reference proteome</keyword>
<evidence type="ECO:0000256" key="1">
    <source>
        <dbReference type="SAM" id="MobiDB-lite"/>
    </source>
</evidence>
<dbReference type="Proteomes" id="UP000194127">
    <property type="component" value="Unassembled WGS sequence"/>
</dbReference>
<protein>
    <submittedName>
        <fullName evidence="2">Uncharacterized protein</fullName>
    </submittedName>
</protein>
<dbReference type="EMBL" id="KZ110592">
    <property type="protein sequence ID" value="OSX66704.1"/>
    <property type="molecule type" value="Genomic_DNA"/>
</dbReference>
<sequence>MQESETPEDGPMRRQSGQPSTIILALEFPTHRIVLTQGEVTKLCTSQWTRLTMKREVRPQAYSTWPPPIFSQHILRRTRSYEHRHRMKLDTREGITSPRRIDIPMYIAHGTYTAYGEPSILMVIALGVLSDGTSPKRAQEIEKTVTIRSRGYGNGNTTTFLRNIMSDIFACTLHSHALSWDKIKCECFLALAALKLYTQQRHTAHLALWGAQWPGVQGALWYTGSARRSVRYSIMRSKTATPSSSSDTPLATGRLPDCPQPFPRDAIIRTAADRILLWKMCQRESMTTKKKRKAAEVDEDNAGVQVLQAEVAEAHPTKRVRRQAAKSRRR</sequence>